<dbReference type="SUPFAM" id="SSF103025">
    <property type="entry name" value="Folate-binding domain"/>
    <property type="match status" value="1"/>
</dbReference>
<dbReference type="PIRSF" id="PIRSF037980">
    <property type="entry name" value="SoxA"/>
    <property type="match status" value="1"/>
</dbReference>
<dbReference type="InterPro" id="IPR006222">
    <property type="entry name" value="GCVT_N"/>
</dbReference>
<evidence type="ECO:0000259" key="5">
    <source>
        <dbReference type="Pfam" id="PF08669"/>
    </source>
</evidence>
<keyword evidence="2" id="KW-0560">Oxidoreductase</keyword>
<dbReference type="AlphaFoldDB" id="A0A381QAJ5"/>
<evidence type="ECO:0000256" key="1">
    <source>
        <dbReference type="ARBA" id="ARBA00008609"/>
    </source>
</evidence>
<dbReference type="PRINTS" id="PR00469">
    <property type="entry name" value="PNDRDTASEII"/>
</dbReference>
<dbReference type="PANTHER" id="PTHR43757:SF2">
    <property type="entry name" value="AMINOMETHYLTRANSFERASE, MITOCHONDRIAL"/>
    <property type="match status" value="1"/>
</dbReference>
<protein>
    <recommendedName>
        <fullName evidence="8">Sarcosine oxidase subunit alpha</fullName>
    </recommendedName>
</protein>
<dbReference type="SUPFAM" id="SSF51905">
    <property type="entry name" value="FAD/NAD(P)-binding domain"/>
    <property type="match status" value="1"/>
</dbReference>
<dbReference type="InterPro" id="IPR041854">
    <property type="entry name" value="BFD-like_2Fe2S-bd_dom_sf"/>
</dbReference>
<dbReference type="GO" id="GO:0005739">
    <property type="term" value="C:mitochondrion"/>
    <property type="evidence" value="ECO:0007669"/>
    <property type="project" value="TreeGrafter"/>
</dbReference>
<gene>
    <name evidence="7" type="ORF">METZ01_LOCUS29199</name>
</gene>
<feature type="domain" description="SoxA A3" evidence="6">
    <location>
        <begin position="489"/>
        <end position="573"/>
    </location>
</feature>
<comment type="similarity">
    <text evidence="1">Belongs to the GcvT family.</text>
</comment>
<evidence type="ECO:0000313" key="7">
    <source>
        <dbReference type="EMBL" id="SUZ76345.1"/>
    </source>
</evidence>
<proteinExistence type="inferred from homology"/>
<dbReference type="InterPro" id="IPR041117">
    <property type="entry name" value="SoxA_A3"/>
</dbReference>
<evidence type="ECO:0000259" key="4">
    <source>
        <dbReference type="Pfam" id="PF07992"/>
    </source>
</evidence>
<dbReference type="InterPro" id="IPR042204">
    <property type="entry name" value="2Fe-2S-bd_N"/>
</dbReference>
<organism evidence="7">
    <name type="scientific">marine metagenome</name>
    <dbReference type="NCBI Taxonomy" id="408172"/>
    <lineage>
        <taxon>unclassified sequences</taxon>
        <taxon>metagenomes</taxon>
        <taxon>ecological metagenomes</taxon>
    </lineage>
</organism>
<dbReference type="InterPro" id="IPR028896">
    <property type="entry name" value="GcvT/YgfZ/DmdA"/>
</dbReference>
<dbReference type="Gene3D" id="3.10.20.440">
    <property type="entry name" value="2Fe-2S iron-sulphur cluster binding domain, sarcosine oxidase, alpha subunit, N-terminal domain"/>
    <property type="match status" value="1"/>
</dbReference>
<accession>A0A381QAJ5</accession>
<dbReference type="Pfam" id="PF17806">
    <property type="entry name" value="SO_alpha_A3"/>
    <property type="match status" value="1"/>
</dbReference>
<dbReference type="InterPro" id="IPR029043">
    <property type="entry name" value="GcvT/YgfZ_C"/>
</dbReference>
<feature type="domain" description="Aminomethyltransferase C-terminal" evidence="5">
    <location>
        <begin position="882"/>
        <end position="967"/>
    </location>
</feature>
<dbReference type="InterPro" id="IPR013977">
    <property type="entry name" value="GcvT_C"/>
</dbReference>
<feature type="domain" description="GCVT N-terminal" evidence="3">
    <location>
        <begin position="589"/>
        <end position="861"/>
    </location>
</feature>
<feature type="domain" description="FAD/NAD(P)-binding" evidence="4">
    <location>
        <begin position="160"/>
        <end position="406"/>
    </location>
</feature>
<dbReference type="Pfam" id="PF08669">
    <property type="entry name" value="GCV_T_C"/>
    <property type="match status" value="1"/>
</dbReference>
<dbReference type="PANTHER" id="PTHR43757">
    <property type="entry name" value="AMINOMETHYLTRANSFERASE"/>
    <property type="match status" value="1"/>
</dbReference>
<reference evidence="7" key="1">
    <citation type="submission" date="2018-05" db="EMBL/GenBank/DDBJ databases">
        <authorList>
            <person name="Lanie J.A."/>
            <person name="Ng W.-L."/>
            <person name="Kazmierczak K.M."/>
            <person name="Andrzejewski T.M."/>
            <person name="Davidsen T.M."/>
            <person name="Wayne K.J."/>
            <person name="Tettelin H."/>
            <person name="Glass J.I."/>
            <person name="Rusch D."/>
            <person name="Podicherti R."/>
            <person name="Tsui H.-C.T."/>
            <person name="Winkler M.E."/>
        </authorList>
    </citation>
    <scope>NUCLEOTIDE SEQUENCE</scope>
</reference>
<dbReference type="InterPro" id="IPR036188">
    <property type="entry name" value="FAD/NAD-bd_sf"/>
</dbReference>
<dbReference type="Gene3D" id="1.10.10.1100">
    <property type="entry name" value="BFD-like [2Fe-2S]-binding domain"/>
    <property type="match status" value="1"/>
</dbReference>
<dbReference type="GO" id="GO:0008115">
    <property type="term" value="F:sarcosine oxidase activity"/>
    <property type="evidence" value="ECO:0007669"/>
    <property type="project" value="InterPro"/>
</dbReference>
<dbReference type="Pfam" id="PF01571">
    <property type="entry name" value="GCV_T"/>
    <property type="match status" value="1"/>
</dbReference>
<dbReference type="NCBIfam" id="TIGR01372">
    <property type="entry name" value="soxA"/>
    <property type="match status" value="1"/>
</dbReference>
<dbReference type="Gene3D" id="3.30.1360.120">
    <property type="entry name" value="Probable tRNA modification gtpase trme, domain 1"/>
    <property type="match status" value="1"/>
</dbReference>
<evidence type="ECO:0000259" key="6">
    <source>
        <dbReference type="Pfam" id="PF17806"/>
    </source>
</evidence>
<evidence type="ECO:0000256" key="2">
    <source>
        <dbReference type="ARBA" id="ARBA00023002"/>
    </source>
</evidence>
<dbReference type="Gene3D" id="3.50.50.60">
    <property type="entry name" value="FAD/NAD(P)-binding domain"/>
    <property type="match status" value="1"/>
</dbReference>
<dbReference type="PRINTS" id="PR00368">
    <property type="entry name" value="FADPNR"/>
</dbReference>
<sequence length="975" mass="107835">MVDRTHPLKFRFDGKSYTGFKGDTLASALMANGVKVIGRSFKYHRPRGIFSSGSEEPNALIELQKNENNEPNCRATDIELFDGLTAQSQNRWPSLKFDLQAINDYFAPFLTAGFYYKTFMWPRGFWEKIYEPLIRRSAGLGYLSGKTDPDSYDRGYRHCDVLIIGAGPAGLMAALSAGRSGAKVIIADEDFRMGGRLLAESYAIDNMAGSDWVDIVLEELASLSNVILMPRTTVFGAFDHKQYSALERLSEDVDVCIPRQILWQITARRTILASGAIERGIAFGNNDRPGVMLAGAMRSYVNRFAACPGQSIAVFTAHDDGWRTAIDLKNKGLEIAAIIDVRHKNTIKNIHKDLKGIRIIPEEQIIDVQGRLSVRSISLMNGERLDVDGVAVTGGWNPSLHLACQKRGRPVWCEDLAAFVANHNDLPSDMTLAGAVNGNFSTTSALTDGKMEGLNAAQSLGYASAICDLPESEDSPINITPFWWVKASKKRAWVDYQNDVTAKDIVLAMQEGFRSAEHVKRYTTLGMAPDQGKISNVIGLGIMANVANQAIKDTGTTIFRPPYTAVPIGAFAGPHTGQHFRPTRETPSHKFTREKNAKFVESGAWLRAQYIPQGKETHWRESVDREVIAIRNHVGITDVSTLGKIDVQGVDAADFLDKIYANTITTLNVGKCRYGLMLREDGIVMDDGTVAHLSSNHYVITTTTANAAQVYRHMEFCHQCLWPDLDVSLIPVTEQWAQYAIAGPKARILLKQLVDQNFDISNTAFPYLACAEITICHGIRARLFRLSFSGELAYEIAVPNRYGDSLIRKLMQTGENLNAVLYGTEAMGVMRIEKGHPAGNELNGRTTARDLGFGKMVSKKKDCIGSVLSQRVGLNQNNRPILVGFKSTNPQDQITAGSHLFNIEEALAPDNDLGYLTSVAYSPMLENYIALGYLKQGKYWKGTKLRAVDMLQNKDIEIEVVSPHFFDPEGARLHG</sequence>
<evidence type="ECO:0000259" key="3">
    <source>
        <dbReference type="Pfam" id="PF01571"/>
    </source>
</evidence>
<dbReference type="InterPro" id="IPR027266">
    <property type="entry name" value="TrmE/GcvT-like"/>
</dbReference>
<dbReference type="InterPro" id="IPR023753">
    <property type="entry name" value="FAD/NAD-binding_dom"/>
</dbReference>
<dbReference type="EMBL" id="UINC01001274">
    <property type="protein sequence ID" value="SUZ76345.1"/>
    <property type="molecule type" value="Genomic_DNA"/>
</dbReference>
<dbReference type="SUPFAM" id="SSF101790">
    <property type="entry name" value="Aminomethyltransferase beta-barrel domain"/>
    <property type="match status" value="1"/>
</dbReference>
<dbReference type="Pfam" id="PF13510">
    <property type="entry name" value="Fer2_4"/>
    <property type="match status" value="1"/>
</dbReference>
<name>A0A381QAJ5_9ZZZZ</name>
<dbReference type="GO" id="GO:0046653">
    <property type="term" value="P:tetrahydrofolate metabolic process"/>
    <property type="evidence" value="ECO:0007669"/>
    <property type="project" value="InterPro"/>
</dbReference>
<dbReference type="Pfam" id="PF07992">
    <property type="entry name" value="Pyr_redox_2"/>
    <property type="match status" value="1"/>
</dbReference>
<dbReference type="InterPro" id="IPR006277">
    <property type="entry name" value="Sarcosine_oxidase_asu"/>
</dbReference>
<evidence type="ECO:0008006" key="8">
    <source>
        <dbReference type="Google" id="ProtNLM"/>
    </source>
</evidence>